<gene>
    <name evidence="5" type="ORF">L6773_17775</name>
</gene>
<evidence type="ECO:0000313" key="6">
    <source>
        <dbReference type="Proteomes" id="UP001165366"/>
    </source>
</evidence>
<dbReference type="InterPro" id="IPR029044">
    <property type="entry name" value="Nucleotide-diphossugar_trans"/>
</dbReference>
<dbReference type="Pfam" id="PF00535">
    <property type="entry name" value="Glycos_transf_2"/>
    <property type="match status" value="1"/>
</dbReference>
<dbReference type="SUPFAM" id="SSF53448">
    <property type="entry name" value="Nucleotide-diphospho-sugar transferases"/>
    <property type="match status" value="1"/>
</dbReference>
<keyword evidence="6" id="KW-1185">Reference proteome</keyword>
<name>A0ABS9KHX6_9BACT</name>
<comment type="similarity">
    <text evidence="1">Belongs to the glycosyltransferase 2 family.</text>
</comment>
<comment type="caution">
    <text evidence="5">The sequence shown here is derived from an EMBL/GenBank/DDBJ whole genome shotgun (WGS) entry which is preliminary data.</text>
</comment>
<evidence type="ECO:0000256" key="1">
    <source>
        <dbReference type="ARBA" id="ARBA00006739"/>
    </source>
</evidence>
<dbReference type="RefSeq" id="WP_237855828.1">
    <property type="nucleotide sequence ID" value="NZ_JAKLWS010000032.1"/>
</dbReference>
<dbReference type="PANTHER" id="PTHR43179:SF12">
    <property type="entry name" value="GALACTOFURANOSYLTRANSFERASE GLFT2"/>
    <property type="match status" value="1"/>
</dbReference>
<dbReference type="GO" id="GO:0016757">
    <property type="term" value="F:glycosyltransferase activity"/>
    <property type="evidence" value="ECO:0007669"/>
    <property type="project" value="UniProtKB-KW"/>
</dbReference>
<organism evidence="5 6">
    <name type="scientific">Rhodohalobacter sulfatireducens</name>
    <dbReference type="NCBI Taxonomy" id="2911366"/>
    <lineage>
        <taxon>Bacteria</taxon>
        <taxon>Pseudomonadati</taxon>
        <taxon>Balneolota</taxon>
        <taxon>Balneolia</taxon>
        <taxon>Balneolales</taxon>
        <taxon>Balneolaceae</taxon>
        <taxon>Rhodohalobacter</taxon>
    </lineage>
</organism>
<dbReference type="InterPro" id="IPR001173">
    <property type="entry name" value="Glyco_trans_2-like"/>
</dbReference>
<protein>
    <submittedName>
        <fullName evidence="5">Glycosyltransferase</fullName>
        <ecNumber evidence="5">2.4.-.-</ecNumber>
    </submittedName>
</protein>
<dbReference type="EC" id="2.4.-.-" evidence="5"/>
<dbReference type="Proteomes" id="UP001165366">
    <property type="component" value="Unassembled WGS sequence"/>
</dbReference>
<dbReference type="EMBL" id="JAKLWS010000032">
    <property type="protein sequence ID" value="MCG2590430.1"/>
    <property type="molecule type" value="Genomic_DNA"/>
</dbReference>
<keyword evidence="3 5" id="KW-0808">Transferase</keyword>
<evidence type="ECO:0000313" key="5">
    <source>
        <dbReference type="EMBL" id="MCG2590430.1"/>
    </source>
</evidence>
<reference evidence="5" key="2">
    <citation type="submission" date="2024-05" db="EMBL/GenBank/DDBJ databases">
        <title>Rhodohalobacter halophilus gen. nov., sp. nov., a moderately halophilic member of the family Balneolaceae.</title>
        <authorList>
            <person name="Xia J."/>
        </authorList>
    </citation>
    <scope>NUCLEOTIDE SEQUENCE</scope>
    <source>
        <strain evidence="5">WB101</strain>
    </source>
</reference>
<dbReference type="PANTHER" id="PTHR43179">
    <property type="entry name" value="RHAMNOSYLTRANSFERASE WBBL"/>
    <property type="match status" value="1"/>
</dbReference>
<reference evidence="5" key="1">
    <citation type="submission" date="2022-01" db="EMBL/GenBank/DDBJ databases">
        <authorList>
            <person name="Wang Y."/>
        </authorList>
    </citation>
    <scope>NUCLEOTIDE SEQUENCE</scope>
    <source>
        <strain evidence="5">WB101</strain>
    </source>
</reference>
<evidence type="ECO:0000259" key="4">
    <source>
        <dbReference type="Pfam" id="PF00535"/>
    </source>
</evidence>
<proteinExistence type="inferred from homology"/>
<dbReference type="Gene3D" id="3.90.550.10">
    <property type="entry name" value="Spore Coat Polysaccharide Biosynthesis Protein SpsA, Chain A"/>
    <property type="match status" value="1"/>
</dbReference>
<feature type="domain" description="Glycosyltransferase 2-like" evidence="4">
    <location>
        <begin position="14"/>
        <end position="134"/>
    </location>
</feature>
<keyword evidence="2 5" id="KW-0328">Glycosyltransferase</keyword>
<evidence type="ECO:0000256" key="3">
    <source>
        <dbReference type="ARBA" id="ARBA00022679"/>
    </source>
</evidence>
<sequence length="308" mass="35623">MAKINAKTEQPFVSVIIPFYNNQDEVIRIEEELRNQTYPSDKTELIFIDNGSEKPFSFPDSFLSRNILLEESKHLKSPYSARNRGIEQSKGEVIAFIDANSTPEANWLEEGISCLLTSKADLAGGKVLFDFQDQITGAKIVDALTSINMERSIKERGAAFTANLFVKKNVFNEMGLFEEGVRSGGDVRWTLKAKENGYSISYCDQAVIRKFARPADKLYQKRIRTGRGYYYTWREEPERRIWFYNLLRSLKPPSFSKIRSLNSDRYQAGFDDYLMGIWFHLYASGIVEQLSFINEYFQSKIFMNSRNE</sequence>
<accession>A0ABS9KHX6</accession>
<evidence type="ECO:0000256" key="2">
    <source>
        <dbReference type="ARBA" id="ARBA00022676"/>
    </source>
</evidence>